<dbReference type="OrthoDB" id="10042731at2759"/>
<dbReference type="PANTHER" id="PTHR24249:SF372">
    <property type="entry name" value="G-PROTEIN COUPLED RECEPTORS FAMILY 1 PROFILE DOMAIN-CONTAINING PROTEIN"/>
    <property type="match status" value="1"/>
</dbReference>
<evidence type="ECO:0000256" key="6">
    <source>
        <dbReference type="ARBA" id="ARBA00023136"/>
    </source>
</evidence>
<keyword evidence="8" id="KW-0807">Transducer</keyword>
<dbReference type="PANTHER" id="PTHR24249">
    <property type="entry name" value="HISTAMINE RECEPTOR-RELATED G-PROTEIN COUPLED RECEPTOR"/>
    <property type="match status" value="1"/>
</dbReference>
<dbReference type="Gene3D" id="1.20.1070.10">
    <property type="entry name" value="Rhodopsin 7-helix transmembrane proteins"/>
    <property type="match status" value="1"/>
</dbReference>
<evidence type="ECO:0000256" key="7">
    <source>
        <dbReference type="ARBA" id="ARBA00023170"/>
    </source>
</evidence>
<keyword evidence="7 9" id="KW-0675">Receptor</keyword>
<accession>A0A6S7JMA2</accession>
<keyword evidence="10" id="KW-1185">Reference proteome</keyword>
<keyword evidence="4" id="KW-1133">Transmembrane helix</keyword>
<keyword evidence="2" id="KW-1003">Cell membrane</keyword>
<dbReference type="InterPro" id="IPR000276">
    <property type="entry name" value="GPCR_Rhodpsn"/>
</dbReference>
<evidence type="ECO:0000313" key="9">
    <source>
        <dbReference type="EMBL" id="CAB4031294.1"/>
    </source>
</evidence>
<dbReference type="GO" id="GO:0004930">
    <property type="term" value="F:G protein-coupled receptor activity"/>
    <property type="evidence" value="ECO:0007669"/>
    <property type="project" value="UniProtKB-KW"/>
</dbReference>
<evidence type="ECO:0000256" key="5">
    <source>
        <dbReference type="ARBA" id="ARBA00023040"/>
    </source>
</evidence>
<dbReference type="GO" id="GO:0005886">
    <property type="term" value="C:plasma membrane"/>
    <property type="evidence" value="ECO:0007669"/>
    <property type="project" value="UniProtKB-SubCell"/>
</dbReference>
<dbReference type="PROSITE" id="PS50262">
    <property type="entry name" value="G_PROTEIN_RECEP_F1_2"/>
    <property type="match status" value="1"/>
</dbReference>
<dbReference type="PRINTS" id="PR00237">
    <property type="entry name" value="GPCRRHODOPSN"/>
</dbReference>
<proteinExistence type="predicted"/>
<protein>
    <submittedName>
        <fullName evidence="9">5-hydroxytryptamine receptor 1A-like</fullName>
    </submittedName>
</protein>
<evidence type="ECO:0000313" key="10">
    <source>
        <dbReference type="Proteomes" id="UP001152795"/>
    </source>
</evidence>
<organism evidence="9 10">
    <name type="scientific">Paramuricea clavata</name>
    <name type="common">Red gorgonian</name>
    <name type="synonym">Violescent sea-whip</name>
    <dbReference type="NCBI Taxonomy" id="317549"/>
    <lineage>
        <taxon>Eukaryota</taxon>
        <taxon>Metazoa</taxon>
        <taxon>Cnidaria</taxon>
        <taxon>Anthozoa</taxon>
        <taxon>Octocorallia</taxon>
        <taxon>Malacalcyonacea</taxon>
        <taxon>Plexauridae</taxon>
        <taxon>Paramuricea</taxon>
    </lineage>
</organism>
<keyword evidence="6" id="KW-0472">Membrane</keyword>
<dbReference type="SMART" id="SM01381">
    <property type="entry name" value="7TM_GPCR_Srsx"/>
    <property type="match status" value="1"/>
</dbReference>
<dbReference type="Pfam" id="PF00001">
    <property type="entry name" value="7tm_1"/>
    <property type="match status" value="2"/>
</dbReference>
<name>A0A6S7JMA2_PARCT</name>
<dbReference type="SUPFAM" id="SSF81321">
    <property type="entry name" value="Family A G protein-coupled receptor-like"/>
    <property type="match status" value="1"/>
</dbReference>
<dbReference type="InterPro" id="IPR017452">
    <property type="entry name" value="GPCR_Rhodpsn_7TM"/>
</dbReference>
<reference evidence="9" key="1">
    <citation type="submission" date="2020-04" db="EMBL/GenBank/DDBJ databases">
        <authorList>
            <person name="Alioto T."/>
            <person name="Alioto T."/>
            <person name="Gomez Garrido J."/>
        </authorList>
    </citation>
    <scope>NUCLEOTIDE SEQUENCE</scope>
    <source>
        <strain evidence="9">A484AB</strain>
    </source>
</reference>
<dbReference type="AlphaFoldDB" id="A0A6S7JMA2"/>
<dbReference type="InterPro" id="IPR050569">
    <property type="entry name" value="TAAR"/>
</dbReference>
<evidence type="ECO:0000256" key="2">
    <source>
        <dbReference type="ARBA" id="ARBA00022475"/>
    </source>
</evidence>
<dbReference type="CDD" id="cd00637">
    <property type="entry name" value="7tm_classA_rhodopsin-like"/>
    <property type="match status" value="1"/>
</dbReference>
<dbReference type="Proteomes" id="UP001152795">
    <property type="component" value="Unassembled WGS sequence"/>
</dbReference>
<comment type="subcellular location">
    <subcellularLocation>
        <location evidence="1">Cell membrane</location>
        <topology evidence="1">Multi-pass membrane protein</topology>
    </subcellularLocation>
</comment>
<dbReference type="EMBL" id="CACRXK020017511">
    <property type="protein sequence ID" value="CAB4031294.1"/>
    <property type="molecule type" value="Genomic_DNA"/>
</dbReference>
<keyword evidence="5" id="KW-0297">G-protein coupled receptor</keyword>
<evidence type="ECO:0000256" key="1">
    <source>
        <dbReference type="ARBA" id="ARBA00004651"/>
    </source>
</evidence>
<sequence>MVDSNSTFCDLPYSSTVAIATINAIFCVLGIIGNSLVLVTVYRTMELRILSNLYLVALAIADFLTSAIVQPLLIVMVIQESKGECNKTLETVFRSVGNFSAAASFLILLFITTERLLAVLKPILYKNFHPKRRFVVFISISVILPLIYTILRLAVSKKATSYFSGILLVFGYIYVVACYLIILLQLRRQSRKMKRSTSIPHGEDTRSTRHAEKAVTSTMALIIGIFTIMWGPFFYYRISQPSTNSGEGYNWVRTTAISNSALNFIVYALRMKRFQNAFKTTIVTVSIQCYERRAVLMLKTELIMYVLARMNLNLYVLDHQSQCCWRI</sequence>
<comment type="caution">
    <text evidence="9">The sequence shown here is derived from an EMBL/GenBank/DDBJ whole genome shotgun (WGS) entry which is preliminary data.</text>
</comment>
<evidence type="ECO:0000256" key="3">
    <source>
        <dbReference type="ARBA" id="ARBA00022692"/>
    </source>
</evidence>
<gene>
    <name evidence="9" type="ORF">PACLA_8A036860</name>
</gene>
<evidence type="ECO:0000256" key="8">
    <source>
        <dbReference type="ARBA" id="ARBA00023224"/>
    </source>
</evidence>
<evidence type="ECO:0000256" key="4">
    <source>
        <dbReference type="ARBA" id="ARBA00022989"/>
    </source>
</evidence>
<keyword evidence="3" id="KW-0812">Transmembrane</keyword>